<evidence type="ECO:0008006" key="2">
    <source>
        <dbReference type="Google" id="ProtNLM"/>
    </source>
</evidence>
<sequence length="205" mass="22378">MWSIMNVLKDFTELHDAIEAELKKRLPLLDTVALYDPTDIEPGKSFKIDTPAVLIEMVEAKPGRAVTGGRIPFNCEFALHCILSSKTPDLPLAVRNLAAMVALVVGYTEEDAEKNQITDFVVYGRQNWGLGDLGVESVPIDSINLYPGSFKPGKGGNEKAFGFDSMIVTFEQQIHLGNLLINPPTFLPGQVEIEGSDSVGVDGWT</sequence>
<reference evidence="1" key="1">
    <citation type="journal article" date="2015" name="MBio">
        <title>Eco-Evolutionary Dynamics of Episomes among Ecologically Cohesive Bacterial Populations.</title>
        <authorList>
            <person name="Xue H."/>
            <person name="Cordero O.X."/>
            <person name="Camas F.M."/>
            <person name="Trimble W."/>
            <person name="Meyer F."/>
            <person name="Guglielmini J."/>
            <person name="Rocha E.P."/>
            <person name="Polz M.F."/>
        </authorList>
    </citation>
    <scope>NUCLEOTIDE SEQUENCE</scope>
    <source>
        <strain evidence="1">FF_304</strain>
    </source>
</reference>
<name>A0A0H3ZPD5_9VIBR</name>
<organism evidence="1">
    <name type="scientific">Vibrio sp. FF_304</name>
    <dbReference type="NCBI Taxonomy" id="1652833"/>
    <lineage>
        <taxon>Bacteria</taxon>
        <taxon>Pseudomonadati</taxon>
        <taxon>Pseudomonadota</taxon>
        <taxon>Gammaproteobacteria</taxon>
        <taxon>Vibrionales</taxon>
        <taxon>Vibrionaceae</taxon>
        <taxon>Vibrio</taxon>
    </lineage>
</organism>
<dbReference type="AlphaFoldDB" id="A0A0H3ZPD5"/>
<accession>A0A0H3ZPD5</accession>
<proteinExistence type="predicted"/>
<protein>
    <recommendedName>
        <fullName evidence="2">Phage protein</fullName>
    </recommendedName>
</protein>
<dbReference type="EMBL" id="KP795453">
    <property type="protein sequence ID" value="AKN35769.1"/>
    <property type="molecule type" value="Genomic_DNA"/>
</dbReference>
<evidence type="ECO:0000313" key="1">
    <source>
        <dbReference type="EMBL" id="AKN35769.1"/>
    </source>
</evidence>